<feature type="domain" description="Aminomethyltransferase C-terminal" evidence="1">
    <location>
        <begin position="10"/>
        <end position="58"/>
    </location>
</feature>
<dbReference type="Pfam" id="PF08669">
    <property type="entry name" value="GCV_T_C"/>
    <property type="match status" value="1"/>
</dbReference>
<reference evidence="2 3" key="1">
    <citation type="submission" date="2018-11" db="EMBL/GenBank/DDBJ databases">
        <authorList>
            <consortium name="Pathogen Informatics"/>
        </authorList>
    </citation>
    <scope>NUCLEOTIDE SEQUENCE [LARGE SCALE GENOMIC DNA]</scope>
</reference>
<keyword evidence="3" id="KW-1185">Reference proteome</keyword>
<accession>A0A3P6NVX5</accession>
<sequence length="61" mass="6819">MKQNEKGISKKFVQVLVDKHELDTDPWPQGGELLYRNGEPIGRTTSAAYGFTLGCQVCSFE</sequence>
<proteinExistence type="predicted"/>
<organism evidence="2 3">
    <name type="scientific">Anisakis simplex</name>
    <name type="common">Herring worm</name>
    <dbReference type="NCBI Taxonomy" id="6269"/>
    <lineage>
        <taxon>Eukaryota</taxon>
        <taxon>Metazoa</taxon>
        <taxon>Ecdysozoa</taxon>
        <taxon>Nematoda</taxon>
        <taxon>Chromadorea</taxon>
        <taxon>Rhabditida</taxon>
        <taxon>Spirurina</taxon>
        <taxon>Ascaridomorpha</taxon>
        <taxon>Ascaridoidea</taxon>
        <taxon>Anisakidae</taxon>
        <taxon>Anisakis</taxon>
        <taxon>Anisakis simplex complex</taxon>
    </lineage>
</organism>
<protein>
    <recommendedName>
        <fullName evidence="1">Aminomethyltransferase C-terminal domain-containing protein</fullName>
    </recommendedName>
</protein>
<evidence type="ECO:0000313" key="3">
    <source>
        <dbReference type="Proteomes" id="UP000267096"/>
    </source>
</evidence>
<dbReference type="InterPro" id="IPR029043">
    <property type="entry name" value="GcvT/YgfZ_C"/>
</dbReference>
<dbReference type="InterPro" id="IPR013977">
    <property type="entry name" value="GcvT_C"/>
</dbReference>
<dbReference type="SUPFAM" id="SSF101790">
    <property type="entry name" value="Aminomethyltransferase beta-barrel domain"/>
    <property type="match status" value="1"/>
</dbReference>
<name>A0A3P6NVX5_ANISI</name>
<gene>
    <name evidence="2" type="ORF">ASIM_LOCUS5478</name>
</gene>
<dbReference type="Gene3D" id="2.40.30.110">
    <property type="entry name" value="Aminomethyltransferase beta-barrel domains"/>
    <property type="match status" value="1"/>
</dbReference>
<dbReference type="Proteomes" id="UP000267096">
    <property type="component" value="Unassembled WGS sequence"/>
</dbReference>
<dbReference type="EMBL" id="UYRR01010755">
    <property type="protein sequence ID" value="VDK25597.1"/>
    <property type="molecule type" value="Genomic_DNA"/>
</dbReference>
<dbReference type="AlphaFoldDB" id="A0A3P6NVX5"/>
<evidence type="ECO:0000259" key="1">
    <source>
        <dbReference type="Pfam" id="PF08669"/>
    </source>
</evidence>
<evidence type="ECO:0000313" key="2">
    <source>
        <dbReference type="EMBL" id="VDK25597.1"/>
    </source>
</evidence>
<dbReference type="OrthoDB" id="429143at2759"/>